<protein>
    <recommendedName>
        <fullName evidence="3">Virulence surface antigen</fullName>
    </recommendedName>
</protein>
<reference evidence="2" key="1">
    <citation type="submission" date="2017-02" db="EMBL/GenBank/DDBJ databases">
        <authorList>
            <person name="Varghese N."/>
            <person name="Submissions S."/>
        </authorList>
    </citation>
    <scope>NUCLEOTIDE SEQUENCE [LARGE SCALE GENOMIC DNA]</scope>
    <source>
        <strain evidence="2">DSM 22720</strain>
    </source>
</reference>
<evidence type="ECO:0000313" key="1">
    <source>
        <dbReference type="EMBL" id="SKA68978.1"/>
    </source>
</evidence>
<keyword evidence="2" id="KW-1185">Reference proteome</keyword>
<accession>A0A1T4VVY1</accession>
<organism evidence="1 2">
    <name type="scientific">Enterovibrio nigricans DSM 22720</name>
    <dbReference type="NCBI Taxonomy" id="1121868"/>
    <lineage>
        <taxon>Bacteria</taxon>
        <taxon>Pseudomonadati</taxon>
        <taxon>Pseudomonadota</taxon>
        <taxon>Gammaproteobacteria</taxon>
        <taxon>Vibrionales</taxon>
        <taxon>Vibrionaceae</taxon>
        <taxon>Enterovibrio</taxon>
    </lineage>
</organism>
<dbReference type="Proteomes" id="UP000190162">
    <property type="component" value="Unassembled WGS sequence"/>
</dbReference>
<dbReference type="EMBL" id="FUXU01000109">
    <property type="protein sequence ID" value="SKA68978.1"/>
    <property type="molecule type" value="Genomic_DNA"/>
</dbReference>
<gene>
    <name evidence="1" type="ORF">SAMN02745132_04382</name>
</gene>
<sequence>MDRHAFLYKLQQKGLTGEWLPFQQSVYIQEVLHGGLPSRSEHAEGVCSALCRYVLLEWFRNGINGDAVGSLSRSSIAELVLNLVYEGESVDAFKVTMTRANKRCISERYFMNFKQALEHTTGTGFSLIALGGITGDGHAIICNGSKFAIFDPNVGYIKADSTSNYMWCFQSIIKEFYPNYLGGGRAVQVYEFA</sequence>
<evidence type="ECO:0000313" key="2">
    <source>
        <dbReference type="Proteomes" id="UP000190162"/>
    </source>
</evidence>
<name>A0A1T4VVY1_9GAMM</name>
<dbReference type="AlphaFoldDB" id="A0A1T4VVY1"/>
<dbReference type="RefSeq" id="WP_078754467.1">
    <property type="nucleotide sequence ID" value="NZ_FUXU01000109.1"/>
</dbReference>
<evidence type="ECO:0008006" key="3">
    <source>
        <dbReference type="Google" id="ProtNLM"/>
    </source>
</evidence>
<proteinExistence type="predicted"/>